<organism evidence="1 2">
    <name type="scientific">Peronosclerospora sorghi</name>
    <dbReference type="NCBI Taxonomy" id="230839"/>
    <lineage>
        <taxon>Eukaryota</taxon>
        <taxon>Sar</taxon>
        <taxon>Stramenopiles</taxon>
        <taxon>Oomycota</taxon>
        <taxon>Peronosporomycetes</taxon>
        <taxon>Peronosporales</taxon>
        <taxon>Peronosporaceae</taxon>
        <taxon>Peronosclerospora</taxon>
    </lineage>
</organism>
<evidence type="ECO:0000313" key="1">
    <source>
        <dbReference type="EMBL" id="KAI9911037.1"/>
    </source>
</evidence>
<keyword evidence="2" id="KW-1185">Reference proteome</keyword>
<reference evidence="1 2" key="1">
    <citation type="journal article" date="2022" name="bioRxiv">
        <title>The genome of the oomycete Peronosclerospora sorghi, a cosmopolitan pathogen of maize and sorghum, is inflated with dispersed pseudogenes.</title>
        <authorList>
            <person name="Fletcher K."/>
            <person name="Martin F."/>
            <person name="Isakeit T."/>
            <person name="Cavanaugh K."/>
            <person name="Magill C."/>
            <person name="Michelmore R."/>
        </authorList>
    </citation>
    <scope>NUCLEOTIDE SEQUENCE [LARGE SCALE GENOMIC DNA]</scope>
    <source>
        <strain evidence="1">P6</strain>
    </source>
</reference>
<evidence type="ECO:0000313" key="2">
    <source>
        <dbReference type="Proteomes" id="UP001163321"/>
    </source>
</evidence>
<protein>
    <submittedName>
        <fullName evidence="1">Uncharacterized protein</fullName>
    </submittedName>
</protein>
<accession>A0ACC0VXU0</accession>
<comment type="caution">
    <text evidence="1">The sequence shown here is derived from an EMBL/GenBank/DDBJ whole genome shotgun (WGS) entry which is preliminary data.</text>
</comment>
<proteinExistence type="predicted"/>
<dbReference type="EMBL" id="CM047585">
    <property type="protein sequence ID" value="KAI9911037.1"/>
    <property type="molecule type" value="Genomic_DNA"/>
</dbReference>
<name>A0ACC0VXU0_9STRA</name>
<dbReference type="Proteomes" id="UP001163321">
    <property type="component" value="Chromosome 6"/>
</dbReference>
<sequence>MAKLGLTPILEAVEKGRPSVTEISMLFNGRSSPLKREELPSIMHAMGGLLFVTEAMPMRAIIGFDINLDEQAS</sequence>
<gene>
    <name evidence="1" type="ORF">PsorP6_010930</name>
</gene>